<dbReference type="InterPro" id="IPR013783">
    <property type="entry name" value="Ig-like_fold"/>
</dbReference>
<dbReference type="InterPro" id="IPR016147">
    <property type="entry name" value="Pili_assmbl_chaperone_N"/>
</dbReference>
<proteinExistence type="inferred from homology"/>
<comment type="subcellular location">
    <subcellularLocation>
        <location evidence="1">Periplasm</location>
    </subcellularLocation>
</comment>
<evidence type="ECO:0000256" key="3">
    <source>
        <dbReference type="ARBA" id="ARBA00022729"/>
    </source>
</evidence>
<dbReference type="InterPro" id="IPR008962">
    <property type="entry name" value="PapD-like_sf"/>
</dbReference>
<name>A0ABP9MZZ7_9GAMM</name>
<accession>A0ABP9MZZ7</accession>
<dbReference type="SUPFAM" id="SSF49584">
    <property type="entry name" value="Periplasmic chaperone C-domain"/>
    <property type="match status" value="1"/>
</dbReference>
<dbReference type="InterPro" id="IPR050643">
    <property type="entry name" value="Periplasmic_pilus_chap"/>
</dbReference>
<protein>
    <submittedName>
        <fullName evidence="8">Fimbrial biogenesis chaperone StbE</fullName>
    </submittedName>
</protein>
<keyword evidence="5" id="KW-0143">Chaperone</keyword>
<dbReference type="PANTHER" id="PTHR30251">
    <property type="entry name" value="PILUS ASSEMBLY CHAPERONE"/>
    <property type="match status" value="1"/>
</dbReference>
<evidence type="ECO:0000313" key="9">
    <source>
        <dbReference type="Proteomes" id="UP001500171"/>
    </source>
</evidence>
<gene>
    <name evidence="8" type="primary">stbE_1</name>
    <name evidence="8" type="ORF">GCM10023211_03430</name>
</gene>
<dbReference type="Gene3D" id="2.60.40.10">
    <property type="entry name" value="Immunoglobulins"/>
    <property type="match status" value="2"/>
</dbReference>
<dbReference type="PANTHER" id="PTHR30251:SF7">
    <property type="entry name" value="FIMBRIAE CHAPARONE"/>
    <property type="match status" value="1"/>
</dbReference>
<dbReference type="PRINTS" id="PR00969">
    <property type="entry name" value="CHAPERONPILI"/>
</dbReference>
<comment type="similarity">
    <text evidence="2">Belongs to the periplasmic pilus chaperone family.</text>
</comment>
<reference evidence="9" key="1">
    <citation type="journal article" date="2019" name="Int. J. Syst. Evol. Microbiol.">
        <title>The Global Catalogue of Microorganisms (GCM) 10K type strain sequencing project: providing services to taxonomists for standard genome sequencing and annotation.</title>
        <authorList>
            <consortium name="The Broad Institute Genomics Platform"/>
            <consortium name="The Broad Institute Genome Sequencing Center for Infectious Disease"/>
            <person name="Wu L."/>
            <person name="Ma J."/>
        </authorList>
    </citation>
    <scope>NUCLEOTIDE SEQUENCE [LARGE SCALE GENOMIC DNA]</scope>
    <source>
        <strain evidence="9">JCM 18050</strain>
    </source>
</reference>
<organism evidence="8 9">
    <name type="scientific">Orbus sasakiae</name>
    <dbReference type="NCBI Taxonomy" id="1078475"/>
    <lineage>
        <taxon>Bacteria</taxon>
        <taxon>Pseudomonadati</taxon>
        <taxon>Pseudomonadota</taxon>
        <taxon>Gammaproteobacteria</taxon>
        <taxon>Orbales</taxon>
        <taxon>Orbaceae</taxon>
        <taxon>Orbus</taxon>
    </lineage>
</organism>
<feature type="domain" description="Pili assembly chaperone C-terminal" evidence="7">
    <location>
        <begin position="182"/>
        <end position="234"/>
    </location>
</feature>
<evidence type="ECO:0000256" key="4">
    <source>
        <dbReference type="ARBA" id="ARBA00022764"/>
    </source>
</evidence>
<dbReference type="Pfam" id="PF02753">
    <property type="entry name" value="PapD_C"/>
    <property type="match status" value="1"/>
</dbReference>
<evidence type="ECO:0000259" key="6">
    <source>
        <dbReference type="Pfam" id="PF00345"/>
    </source>
</evidence>
<dbReference type="Proteomes" id="UP001500171">
    <property type="component" value="Unassembled WGS sequence"/>
</dbReference>
<dbReference type="InterPro" id="IPR036316">
    <property type="entry name" value="Pili_assmbl_chap_C_dom_sf"/>
</dbReference>
<comment type="caution">
    <text evidence="8">The sequence shown here is derived from an EMBL/GenBank/DDBJ whole genome shotgun (WGS) entry which is preliminary data.</text>
</comment>
<dbReference type="EMBL" id="BAABHY010000001">
    <property type="protein sequence ID" value="GAA5105032.1"/>
    <property type="molecule type" value="Genomic_DNA"/>
</dbReference>
<keyword evidence="9" id="KW-1185">Reference proteome</keyword>
<dbReference type="SUPFAM" id="SSF49354">
    <property type="entry name" value="PapD-like"/>
    <property type="match status" value="1"/>
</dbReference>
<evidence type="ECO:0000256" key="2">
    <source>
        <dbReference type="ARBA" id="ARBA00007399"/>
    </source>
</evidence>
<evidence type="ECO:0000256" key="1">
    <source>
        <dbReference type="ARBA" id="ARBA00004418"/>
    </source>
</evidence>
<dbReference type="InterPro" id="IPR001829">
    <property type="entry name" value="Pili_assmbl_chaperone_bac"/>
</dbReference>
<keyword evidence="4" id="KW-0574">Periplasm</keyword>
<evidence type="ECO:0000256" key="5">
    <source>
        <dbReference type="ARBA" id="ARBA00023186"/>
    </source>
</evidence>
<evidence type="ECO:0000313" key="8">
    <source>
        <dbReference type="EMBL" id="GAA5105032.1"/>
    </source>
</evidence>
<dbReference type="RefSeq" id="WP_345488091.1">
    <property type="nucleotide sequence ID" value="NZ_BAABHY010000001.1"/>
</dbReference>
<keyword evidence="3" id="KW-0732">Signal</keyword>
<sequence>MHNYKLWSVFNKLSIIGLLSLLFTLQAYAVVNVEGTRVVFNANDKTLSLSLANSEKHPTLIQMWVDDGDMLALPETIKSPIIISPPVFSMQASEIRAVRLMLASRAMLAKEQESLYWLNIYQIPPNTQSNFRLDQKVVLPLRIRMKIFIRPEGVRPLQQQDGYLITFKLTDEKGKTKLTFINPTAWHMNLNSVFVSGEQVPDVMLLPKSEYSVMLKKSPNHYQQIIYDVINDQGTSWQYQVKF</sequence>
<feature type="domain" description="Pili assembly chaperone N-terminal" evidence="6">
    <location>
        <begin position="31"/>
        <end position="154"/>
    </location>
</feature>
<dbReference type="Pfam" id="PF00345">
    <property type="entry name" value="PapD_N"/>
    <property type="match status" value="1"/>
</dbReference>
<dbReference type="InterPro" id="IPR016148">
    <property type="entry name" value="Pili_assmbl_chaperone_C"/>
</dbReference>
<evidence type="ECO:0000259" key="7">
    <source>
        <dbReference type="Pfam" id="PF02753"/>
    </source>
</evidence>